<dbReference type="InterPro" id="IPR045221">
    <property type="entry name" value="Sphingomyelin_synth-like"/>
</dbReference>
<dbReference type="GO" id="GO:0000139">
    <property type="term" value="C:Golgi membrane"/>
    <property type="evidence" value="ECO:0007669"/>
    <property type="project" value="TreeGrafter"/>
</dbReference>
<reference evidence="12" key="2">
    <citation type="submission" date="2011-02" db="EMBL/GenBank/DDBJ databases">
        <authorList>
            <person name="MacLean D."/>
        </authorList>
    </citation>
    <scope>NUCLEOTIDE SEQUENCE</scope>
</reference>
<keyword evidence="5" id="KW-0746">Sphingolipid metabolism</keyword>
<dbReference type="GO" id="GO:0005789">
    <property type="term" value="C:endoplasmic reticulum membrane"/>
    <property type="evidence" value="ECO:0007669"/>
    <property type="project" value="TreeGrafter"/>
</dbReference>
<dbReference type="Pfam" id="PF14360">
    <property type="entry name" value="PAP2_C"/>
    <property type="match status" value="1"/>
</dbReference>
<reference evidence="12" key="1">
    <citation type="journal article" date="2011" name="PLoS Biol.">
        <title>Gene gain and loss during evolution of obligate parasitism in the white rust pathogen of Arabidopsis thaliana.</title>
        <authorList>
            <person name="Kemen E."/>
            <person name="Gardiner A."/>
            <person name="Schultz-Larsen T."/>
            <person name="Kemen A.C."/>
            <person name="Balmuth A.L."/>
            <person name="Robert-Seilaniantz A."/>
            <person name="Bailey K."/>
            <person name="Holub E."/>
            <person name="Studholme D.J."/>
            <person name="Maclean D."/>
            <person name="Jones J.D."/>
        </authorList>
    </citation>
    <scope>NUCLEOTIDE SEQUENCE</scope>
</reference>
<sequence>MFPLFRKSEASNYQHFQRRNWANLINHVKLELAIALQEWKILVPCILMQYLHSVFHNWAYYIQGNVLSVEQRVMLYDLGYALMPELTGTAAHLSEYLVFGAVFAPTILLISSVLVLKQNPLRPRFIAIILKRLLLQISIALVLRICSFMITSLPSPAEHCRLVFDEACKAANPNDYMKCVIPNPDFEPPTVSQFFTKIDALRGCGDLMFSSHTIYTLSLILSVCKYWPHPLLIGVMVSVQIAIAFLIVASRKHYSIDVFTALYVVPMIWLLLDAYMHDINHKDVIITPKVVHDFYGIDVSETNGTEVDSNLSTQLESAHVTLIEEGRLHDQAHSEEGHVPLDKRTSFSNESS</sequence>
<evidence type="ECO:0000256" key="6">
    <source>
        <dbReference type="ARBA" id="ARBA00022989"/>
    </source>
</evidence>
<keyword evidence="6 10" id="KW-1133">Transmembrane helix</keyword>
<dbReference type="GO" id="GO:0033188">
    <property type="term" value="F:sphingomyelin synthase activity"/>
    <property type="evidence" value="ECO:0007669"/>
    <property type="project" value="TreeGrafter"/>
</dbReference>
<keyword evidence="4 10" id="KW-0812">Transmembrane</keyword>
<comment type="subcellular location">
    <subcellularLocation>
        <location evidence="1">Membrane</location>
        <topology evidence="1">Multi-pass membrane protein</topology>
    </subcellularLocation>
</comment>
<dbReference type="GO" id="GO:0046513">
    <property type="term" value="P:ceramide biosynthetic process"/>
    <property type="evidence" value="ECO:0007669"/>
    <property type="project" value="TreeGrafter"/>
</dbReference>
<dbReference type="AlphaFoldDB" id="F0WRT9"/>
<evidence type="ECO:0000256" key="4">
    <source>
        <dbReference type="ARBA" id="ARBA00022692"/>
    </source>
</evidence>
<evidence type="ECO:0000256" key="9">
    <source>
        <dbReference type="SAM" id="MobiDB-lite"/>
    </source>
</evidence>
<evidence type="ECO:0000256" key="2">
    <source>
        <dbReference type="ARBA" id="ARBA00005441"/>
    </source>
</evidence>
<evidence type="ECO:0000259" key="11">
    <source>
        <dbReference type="Pfam" id="PF14360"/>
    </source>
</evidence>
<keyword evidence="7" id="KW-0443">Lipid metabolism</keyword>
<evidence type="ECO:0000313" key="12">
    <source>
        <dbReference type="EMBL" id="CCA24055.1"/>
    </source>
</evidence>
<protein>
    <submittedName>
        <fullName evidence="12">Uncharacterized protein AlNc14C220G9084</fullName>
    </submittedName>
</protein>
<evidence type="ECO:0000256" key="10">
    <source>
        <dbReference type="SAM" id="Phobius"/>
    </source>
</evidence>
<evidence type="ECO:0000256" key="8">
    <source>
        <dbReference type="ARBA" id="ARBA00023136"/>
    </source>
</evidence>
<evidence type="ECO:0000256" key="3">
    <source>
        <dbReference type="ARBA" id="ARBA00022679"/>
    </source>
</evidence>
<feature type="domain" description="Sphingomyelin synthase-like" evidence="11">
    <location>
        <begin position="203"/>
        <end position="271"/>
    </location>
</feature>
<comment type="similarity">
    <text evidence="2">Belongs to the sphingomyelin synthase family.</text>
</comment>
<feature type="compositionally biased region" description="Basic and acidic residues" evidence="9">
    <location>
        <begin position="332"/>
        <end position="345"/>
    </location>
</feature>
<keyword evidence="8 10" id="KW-0472">Membrane</keyword>
<dbReference type="InterPro" id="IPR025749">
    <property type="entry name" value="Sphingomyelin_synth-like_dom"/>
</dbReference>
<dbReference type="PANTHER" id="PTHR21290">
    <property type="entry name" value="SPHINGOMYELIN SYNTHETASE"/>
    <property type="match status" value="1"/>
</dbReference>
<dbReference type="HOGENOM" id="CLU_851206_0_0_1"/>
<dbReference type="GO" id="GO:0005886">
    <property type="term" value="C:plasma membrane"/>
    <property type="evidence" value="ECO:0007669"/>
    <property type="project" value="TreeGrafter"/>
</dbReference>
<feature type="transmembrane region" description="Helical" evidence="10">
    <location>
        <begin position="128"/>
        <end position="150"/>
    </location>
</feature>
<dbReference type="GO" id="GO:0047493">
    <property type="term" value="F:ceramide cholinephosphotransferase activity"/>
    <property type="evidence" value="ECO:0007669"/>
    <property type="project" value="TreeGrafter"/>
</dbReference>
<dbReference type="EMBL" id="FR824265">
    <property type="protein sequence ID" value="CCA24055.1"/>
    <property type="molecule type" value="Genomic_DNA"/>
</dbReference>
<dbReference type="PANTHER" id="PTHR21290:SF62">
    <property type="entry name" value="PHOSPHATIDYLINOSITOL:CERAMIDE INOSITOLPHOSPHOTRANSFERASE 1-RELATED"/>
    <property type="match status" value="1"/>
</dbReference>
<proteinExistence type="inferred from homology"/>
<organism evidence="12">
    <name type="scientific">Albugo laibachii Nc14</name>
    <dbReference type="NCBI Taxonomy" id="890382"/>
    <lineage>
        <taxon>Eukaryota</taxon>
        <taxon>Sar</taxon>
        <taxon>Stramenopiles</taxon>
        <taxon>Oomycota</taxon>
        <taxon>Peronosporomycetes</taxon>
        <taxon>Albuginales</taxon>
        <taxon>Albuginaceae</taxon>
        <taxon>Albugo</taxon>
    </lineage>
</organism>
<name>F0WRT9_9STRA</name>
<feature type="region of interest" description="Disordered" evidence="9">
    <location>
        <begin position="332"/>
        <end position="352"/>
    </location>
</feature>
<feature type="transmembrane region" description="Helical" evidence="10">
    <location>
        <begin position="254"/>
        <end position="272"/>
    </location>
</feature>
<keyword evidence="3" id="KW-0808">Transferase</keyword>
<feature type="transmembrane region" description="Helical" evidence="10">
    <location>
        <begin position="96"/>
        <end position="116"/>
    </location>
</feature>
<accession>F0WRT9</accession>
<evidence type="ECO:0000256" key="1">
    <source>
        <dbReference type="ARBA" id="ARBA00004141"/>
    </source>
</evidence>
<feature type="transmembrane region" description="Helical" evidence="10">
    <location>
        <begin position="231"/>
        <end position="248"/>
    </location>
</feature>
<evidence type="ECO:0000256" key="7">
    <source>
        <dbReference type="ARBA" id="ARBA00023098"/>
    </source>
</evidence>
<evidence type="ECO:0000256" key="5">
    <source>
        <dbReference type="ARBA" id="ARBA00022919"/>
    </source>
</evidence>
<gene>
    <name evidence="12" type="primary">AlNc14C220G9084</name>
    <name evidence="12" type="ORF">ALNC14_101990</name>
</gene>